<evidence type="ECO:0000313" key="1">
    <source>
        <dbReference type="EMBL" id="HIZ03438.1"/>
    </source>
</evidence>
<dbReference type="Proteomes" id="UP000824132">
    <property type="component" value="Unassembled WGS sequence"/>
</dbReference>
<protein>
    <recommendedName>
        <fullName evidence="3">HEAT repeat domain-containing protein</fullName>
    </recommendedName>
</protein>
<comment type="caution">
    <text evidence="1">The sequence shown here is derived from an EMBL/GenBank/DDBJ whole genome shotgun (WGS) entry which is preliminary data.</text>
</comment>
<accession>A0A9D2IDF5</accession>
<sequence length="276" mass="31773">MEFIDFDEIFNKRMADMLEKHAEEHTEEEWEDLIAEAYRKFGDTVIRKIGKTPRQYFKQMSDAGLVETLKEYLLKELPVSDFLCEEIEERGIFPELLSLLEETDEELVHYAINLIGADASARKRYAEMLASDDYDEHIKDAVADVLKGCADSVLEEMLALSDTENREYALEILSKLKEKDDRAYTKLLHAFLESDDKDMPLYAGYLASYGDERALPYLLEQIEKDVGYIAFQELKYAIEALGGEYTKQRDFSADPEYIAIKKASGGTDIFGMNRKN</sequence>
<dbReference type="Gene3D" id="1.25.10.10">
    <property type="entry name" value="Leucine-rich Repeat Variant"/>
    <property type="match status" value="1"/>
</dbReference>
<dbReference type="SUPFAM" id="SSF48371">
    <property type="entry name" value="ARM repeat"/>
    <property type="match status" value="1"/>
</dbReference>
<reference evidence="1" key="2">
    <citation type="submission" date="2021-04" db="EMBL/GenBank/DDBJ databases">
        <authorList>
            <person name="Gilroy R."/>
        </authorList>
    </citation>
    <scope>NUCLEOTIDE SEQUENCE</scope>
    <source>
        <strain evidence="1">CHK187-5294</strain>
    </source>
</reference>
<name>A0A9D2IDF5_9FIRM</name>
<dbReference type="EMBL" id="DXCL01000026">
    <property type="protein sequence ID" value="HIZ03438.1"/>
    <property type="molecule type" value="Genomic_DNA"/>
</dbReference>
<proteinExistence type="predicted"/>
<dbReference type="InterPro" id="IPR011989">
    <property type="entry name" value="ARM-like"/>
</dbReference>
<evidence type="ECO:0008006" key="3">
    <source>
        <dbReference type="Google" id="ProtNLM"/>
    </source>
</evidence>
<reference evidence="1" key="1">
    <citation type="journal article" date="2021" name="PeerJ">
        <title>Extensive microbial diversity within the chicken gut microbiome revealed by metagenomics and culture.</title>
        <authorList>
            <person name="Gilroy R."/>
            <person name="Ravi A."/>
            <person name="Getino M."/>
            <person name="Pursley I."/>
            <person name="Horton D.L."/>
            <person name="Alikhan N.F."/>
            <person name="Baker D."/>
            <person name="Gharbi K."/>
            <person name="Hall N."/>
            <person name="Watson M."/>
            <person name="Adriaenssens E.M."/>
            <person name="Foster-Nyarko E."/>
            <person name="Jarju S."/>
            <person name="Secka A."/>
            <person name="Antonio M."/>
            <person name="Oren A."/>
            <person name="Chaudhuri R.R."/>
            <person name="La Ragione R."/>
            <person name="Hildebrand F."/>
            <person name="Pallen M.J."/>
        </authorList>
    </citation>
    <scope>NUCLEOTIDE SEQUENCE</scope>
    <source>
        <strain evidence="1">CHK187-5294</strain>
    </source>
</reference>
<gene>
    <name evidence="1" type="ORF">H9727_04045</name>
</gene>
<organism evidence="1 2">
    <name type="scientific">Candidatus Borkfalkia avistercoris</name>
    <dbReference type="NCBI Taxonomy" id="2838504"/>
    <lineage>
        <taxon>Bacteria</taxon>
        <taxon>Bacillati</taxon>
        <taxon>Bacillota</taxon>
        <taxon>Clostridia</taxon>
        <taxon>Christensenellales</taxon>
        <taxon>Christensenellaceae</taxon>
        <taxon>Candidatus Borkfalkia</taxon>
    </lineage>
</organism>
<dbReference type="AlphaFoldDB" id="A0A9D2IDF5"/>
<evidence type="ECO:0000313" key="2">
    <source>
        <dbReference type="Proteomes" id="UP000824132"/>
    </source>
</evidence>
<dbReference type="InterPro" id="IPR016024">
    <property type="entry name" value="ARM-type_fold"/>
</dbReference>